<sequence length="240" mass="25991">MCGRYATSRSNADLSALFEATDDTDGLEPDYNVAPTDPVPIVRVSQSAGGRVLSTARWGLVPAWAKDPKVGARMINARAETVASSNAFAQSFARRRCLVPADGWFEWLRTEGSKSKQPYFMTLGPGEPCVFAGVWTVWGKGEGRLLTCSILTEPAVGDLALIHDRMPFLLPPERWAAWLSGEPSGALLEPTPSSHVARLELRPVGARVGDVHNDGPDLVERVAAPPLRSNEVDPIDLTLF</sequence>
<dbReference type="PANTHER" id="PTHR13604">
    <property type="entry name" value="DC12-RELATED"/>
    <property type="match status" value="1"/>
</dbReference>
<organism evidence="9 10">
    <name type="scientific">Dactylosporangium salmoneum</name>
    <dbReference type="NCBI Taxonomy" id="53361"/>
    <lineage>
        <taxon>Bacteria</taxon>
        <taxon>Bacillati</taxon>
        <taxon>Actinomycetota</taxon>
        <taxon>Actinomycetes</taxon>
        <taxon>Micromonosporales</taxon>
        <taxon>Micromonosporaceae</taxon>
        <taxon>Dactylosporangium</taxon>
    </lineage>
</organism>
<evidence type="ECO:0000256" key="8">
    <source>
        <dbReference type="RuleBase" id="RU364100"/>
    </source>
</evidence>
<comment type="similarity">
    <text evidence="1 8">Belongs to the SOS response-associated peptidase family.</text>
</comment>
<keyword evidence="2 8" id="KW-0645">Protease</keyword>
<dbReference type="Gene3D" id="3.90.1680.10">
    <property type="entry name" value="SOS response associated peptidase-like"/>
    <property type="match status" value="1"/>
</dbReference>
<keyword evidence="7" id="KW-0456">Lyase</keyword>
<keyword evidence="6" id="KW-0238">DNA-binding</keyword>
<dbReference type="RefSeq" id="WP_344613187.1">
    <property type="nucleotide sequence ID" value="NZ_BAAARV010000025.1"/>
</dbReference>
<name>A0ABP5T7Q6_9ACTN</name>
<keyword evidence="10" id="KW-1185">Reference proteome</keyword>
<dbReference type="EC" id="3.4.-.-" evidence="8"/>
<evidence type="ECO:0000313" key="10">
    <source>
        <dbReference type="Proteomes" id="UP001501444"/>
    </source>
</evidence>
<evidence type="ECO:0000256" key="4">
    <source>
        <dbReference type="ARBA" id="ARBA00022801"/>
    </source>
</evidence>
<dbReference type="SUPFAM" id="SSF143081">
    <property type="entry name" value="BB1717-like"/>
    <property type="match status" value="1"/>
</dbReference>
<evidence type="ECO:0000256" key="5">
    <source>
        <dbReference type="ARBA" id="ARBA00023124"/>
    </source>
</evidence>
<dbReference type="InterPro" id="IPR036590">
    <property type="entry name" value="SRAP-like"/>
</dbReference>
<keyword evidence="3" id="KW-0227">DNA damage</keyword>
<reference evidence="10" key="1">
    <citation type="journal article" date="2019" name="Int. J. Syst. Evol. Microbiol.">
        <title>The Global Catalogue of Microorganisms (GCM) 10K type strain sequencing project: providing services to taxonomists for standard genome sequencing and annotation.</title>
        <authorList>
            <consortium name="The Broad Institute Genomics Platform"/>
            <consortium name="The Broad Institute Genome Sequencing Center for Infectious Disease"/>
            <person name="Wu L."/>
            <person name="Ma J."/>
        </authorList>
    </citation>
    <scope>NUCLEOTIDE SEQUENCE [LARGE SCALE GENOMIC DNA]</scope>
    <source>
        <strain evidence="10">JCM 3272</strain>
    </source>
</reference>
<evidence type="ECO:0000256" key="1">
    <source>
        <dbReference type="ARBA" id="ARBA00008136"/>
    </source>
</evidence>
<evidence type="ECO:0000256" key="3">
    <source>
        <dbReference type="ARBA" id="ARBA00022763"/>
    </source>
</evidence>
<gene>
    <name evidence="9" type="ORF">GCM10010170_032260</name>
</gene>
<dbReference type="InterPro" id="IPR003738">
    <property type="entry name" value="SRAP"/>
</dbReference>
<proteinExistence type="inferred from homology"/>
<dbReference type="EMBL" id="BAAARV010000025">
    <property type="protein sequence ID" value="GAA2345835.1"/>
    <property type="molecule type" value="Genomic_DNA"/>
</dbReference>
<evidence type="ECO:0000256" key="7">
    <source>
        <dbReference type="ARBA" id="ARBA00023239"/>
    </source>
</evidence>
<dbReference type="Proteomes" id="UP001501444">
    <property type="component" value="Unassembled WGS sequence"/>
</dbReference>
<comment type="caution">
    <text evidence="9">The sequence shown here is derived from an EMBL/GenBank/DDBJ whole genome shotgun (WGS) entry which is preliminary data.</text>
</comment>
<dbReference type="PANTHER" id="PTHR13604:SF0">
    <property type="entry name" value="ABASIC SITE PROCESSING PROTEIN HMCES"/>
    <property type="match status" value="1"/>
</dbReference>
<evidence type="ECO:0000313" key="9">
    <source>
        <dbReference type="EMBL" id="GAA2345835.1"/>
    </source>
</evidence>
<evidence type="ECO:0000256" key="2">
    <source>
        <dbReference type="ARBA" id="ARBA00022670"/>
    </source>
</evidence>
<evidence type="ECO:0000256" key="6">
    <source>
        <dbReference type="ARBA" id="ARBA00023125"/>
    </source>
</evidence>
<protein>
    <recommendedName>
        <fullName evidence="8">Abasic site processing protein</fullName>
        <ecNumber evidence="8">3.4.-.-</ecNumber>
    </recommendedName>
</protein>
<dbReference type="Pfam" id="PF02586">
    <property type="entry name" value="SRAP"/>
    <property type="match status" value="1"/>
</dbReference>
<keyword evidence="4 8" id="KW-0378">Hydrolase</keyword>
<accession>A0ABP5T7Q6</accession>
<keyword evidence="5" id="KW-0190">Covalent protein-DNA linkage</keyword>